<evidence type="ECO:0000313" key="2">
    <source>
        <dbReference type="Proteomes" id="UP000775500"/>
    </source>
</evidence>
<dbReference type="Proteomes" id="UP000775500">
    <property type="component" value="Unassembled WGS sequence"/>
</dbReference>
<comment type="caution">
    <text evidence="1">The sequence shown here is derived from an EMBL/GenBank/DDBJ whole genome shotgun (WGS) entry which is preliminary data.</text>
</comment>
<sequence>MERIISFTDQFCIFSDHFNCADEFRKFEAWIDFRQIQSIVQYAPGLSIPFDRGFFTKSRSASDQLLNLVCRYYDQKELCVEVDQILKNLEPSSMDLLYARFYEDQKWDELTREHSNPYLYEDLLVAFAAANDDYMFQDTIRSEYESLKSKHQFLIKEALKEANESFDEKIRLYGDRFDIAWCEKDHSSNAYKRKKRIFLYVILYIEGKLDRDDLNRFLPLHVGGRKILKQL</sequence>
<keyword evidence="2" id="KW-1185">Reference proteome</keyword>
<proteinExistence type="predicted"/>
<dbReference type="RefSeq" id="WP_204685884.1">
    <property type="nucleotide sequence ID" value="NZ_JACJLU010000006.1"/>
</dbReference>
<accession>A0ABS2FNS4</accession>
<gene>
    <name evidence="1" type="ORF">H5982_06090</name>
</gene>
<dbReference type="EMBL" id="JACJLU010000006">
    <property type="protein sequence ID" value="MBM6831678.1"/>
    <property type="molecule type" value="Genomic_DNA"/>
</dbReference>
<evidence type="ECO:0000313" key="1">
    <source>
        <dbReference type="EMBL" id="MBM6831678.1"/>
    </source>
</evidence>
<name>A0ABS2FNS4_9FIRM</name>
<protein>
    <submittedName>
        <fullName evidence="1">Uncharacterized protein</fullName>
    </submittedName>
</protein>
<reference evidence="1 2" key="1">
    <citation type="journal article" date="2021" name="Sci. Rep.">
        <title>The distribution of antibiotic resistance genes in chicken gut microbiota commensals.</title>
        <authorList>
            <person name="Juricova H."/>
            <person name="Matiasovicova J."/>
            <person name="Kubasova T."/>
            <person name="Cejkova D."/>
            <person name="Rychlik I."/>
        </authorList>
    </citation>
    <scope>NUCLEOTIDE SEQUENCE [LARGE SCALE GENOMIC DNA]</scope>
    <source>
        <strain evidence="1 2">An423</strain>
    </source>
</reference>
<organism evidence="1 2">
    <name type="scientific">Faecalicoccus acidiformans</name>
    <dbReference type="NCBI Taxonomy" id="915173"/>
    <lineage>
        <taxon>Bacteria</taxon>
        <taxon>Bacillati</taxon>
        <taxon>Bacillota</taxon>
        <taxon>Erysipelotrichia</taxon>
        <taxon>Erysipelotrichales</taxon>
        <taxon>Erysipelotrichaceae</taxon>
        <taxon>Faecalicoccus</taxon>
    </lineage>
</organism>